<proteinExistence type="inferred from homology"/>
<dbReference type="SMART" id="SM00640">
    <property type="entry name" value="Glyco_32"/>
    <property type="match status" value="1"/>
</dbReference>
<dbReference type="InterPro" id="IPR013148">
    <property type="entry name" value="Glyco_hydro_32_N"/>
</dbReference>
<name>A0AAE3E1X9_9FIRM</name>
<dbReference type="PANTHER" id="PTHR43101">
    <property type="entry name" value="BETA-FRUCTOSIDASE"/>
    <property type="match status" value="1"/>
</dbReference>
<dbReference type="SUPFAM" id="SSF49899">
    <property type="entry name" value="Concanavalin A-like lectins/glucanases"/>
    <property type="match status" value="1"/>
</dbReference>
<dbReference type="NCBIfam" id="TIGR01322">
    <property type="entry name" value="scrB_fam"/>
    <property type="match status" value="1"/>
</dbReference>
<dbReference type="GO" id="GO:0005737">
    <property type="term" value="C:cytoplasm"/>
    <property type="evidence" value="ECO:0007669"/>
    <property type="project" value="UniProtKB-SubCell"/>
</dbReference>
<evidence type="ECO:0000259" key="11">
    <source>
        <dbReference type="Pfam" id="PF08244"/>
    </source>
</evidence>
<dbReference type="GO" id="GO:0004564">
    <property type="term" value="F:beta-fructofuranosidase activity"/>
    <property type="evidence" value="ECO:0007669"/>
    <property type="project" value="UniProtKB-EC"/>
</dbReference>
<evidence type="ECO:0000256" key="6">
    <source>
        <dbReference type="ARBA" id="ARBA00023295"/>
    </source>
</evidence>
<dbReference type="Gene3D" id="2.115.10.20">
    <property type="entry name" value="Glycosyl hydrolase domain, family 43"/>
    <property type="match status" value="1"/>
</dbReference>
<evidence type="ECO:0000256" key="1">
    <source>
        <dbReference type="ARBA" id="ARBA00004914"/>
    </source>
</evidence>
<reference evidence="12 13" key="1">
    <citation type="submission" date="2021-10" db="EMBL/GenBank/DDBJ databases">
        <title>Anaerobic single-cell dispensing facilitates the cultivation of human gut bacteria.</title>
        <authorList>
            <person name="Afrizal A."/>
        </authorList>
    </citation>
    <scope>NUCLEOTIDE SEQUENCE [LARGE SCALE GENOMIC DNA]</scope>
    <source>
        <strain evidence="12 13">CLA-AA-H224</strain>
    </source>
</reference>
<keyword evidence="6 8" id="KW-0326">Glycosidase</keyword>
<dbReference type="InterPro" id="IPR013320">
    <property type="entry name" value="ConA-like_dom_sf"/>
</dbReference>
<evidence type="ECO:0000256" key="5">
    <source>
        <dbReference type="ARBA" id="ARBA00022801"/>
    </source>
</evidence>
<evidence type="ECO:0000256" key="2">
    <source>
        <dbReference type="ARBA" id="ARBA00009902"/>
    </source>
</evidence>
<dbReference type="RefSeq" id="WP_308731205.1">
    <property type="nucleotide sequence ID" value="NZ_JAJEQN010000006.1"/>
</dbReference>
<dbReference type="InterPro" id="IPR001362">
    <property type="entry name" value="Glyco_hydro_32"/>
</dbReference>
<comment type="caution">
    <text evidence="12">The sequence shown here is derived from an EMBL/GenBank/DDBJ whole genome shotgun (WGS) entry which is preliminary data.</text>
</comment>
<keyword evidence="9" id="KW-0963">Cytoplasm</keyword>
<comment type="catalytic activity">
    <reaction evidence="8">
        <text>Hydrolysis of terminal non-reducing beta-D-fructofuranoside residues in beta-D-fructofuranosides.</text>
        <dbReference type="EC" id="3.2.1.26"/>
    </reaction>
</comment>
<protein>
    <recommendedName>
        <fullName evidence="4 8">Sucrose-6-phosphate hydrolase</fullName>
        <ecNumber evidence="3 8">3.2.1.26</ecNumber>
    </recommendedName>
    <alternativeName>
        <fullName evidence="7 9">Invertase</fullName>
    </alternativeName>
</protein>
<organism evidence="12 13">
    <name type="scientific">Anthropogastromicrobium aceti</name>
    <dbReference type="NCBI Taxonomy" id="2981768"/>
    <lineage>
        <taxon>Bacteria</taxon>
        <taxon>Bacillati</taxon>
        <taxon>Bacillota</taxon>
        <taxon>Clostridia</taxon>
        <taxon>Lachnospirales</taxon>
        <taxon>Lachnospiraceae</taxon>
        <taxon>Anthropogastromicrobium</taxon>
    </lineage>
</organism>
<keyword evidence="9" id="KW-0119">Carbohydrate metabolism</keyword>
<dbReference type="Proteomes" id="UP001198200">
    <property type="component" value="Unassembled WGS sequence"/>
</dbReference>
<evidence type="ECO:0000259" key="10">
    <source>
        <dbReference type="Pfam" id="PF00251"/>
    </source>
</evidence>
<keyword evidence="13" id="KW-1185">Reference proteome</keyword>
<dbReference type="Pfam" id="PF08244">
    <property type="entry name" value="Glyco_hydro_32C"/>
    <property type="match status" value="1"/>
</dbReference>
<dbReference type="Pfam" id="PF00251">
    <property type="entry name" value="Glyco_hydro_32N"/>
    <property type="match status" value="1"/>
</dbReference>
<dbReference type="SUPFAM" id="SSF75005">
    <property type="entry name" value="Arabinanase/levansucrase/invertase"/>
    <property type="match status" value="1"/>
</dbReference>
<accession>A0AAE3E1X9</accession>
<comment type="subcellular location">
    <subcellularLocation>
        <location evidence="9">Cytoplasm</location>
    </subcellularLocation>
</comment>
<dbReference type="PROSITE" id="PS00609">
    <property type="entry name" value="GLYCOSYL_HYDROL_F32"/>
    <property type="match status" value="1"/>
</dbReference>
<dbReference type="PANTHER" id="PTHR43101:SF1">
    <property type="entry name" value="BETA-FRUCTOSIDASE"/>
    <property type="match status" value="1"/>
</dbReference>
<comment type="pathway">
    <text evidence="1 9">Glycan biosynthesis; sucrose metabolism.</text>
</comment>
<evidence type="ECO:0000256" key="9">
    <source>
        <dbReference type="RuleBase" id="RU365015"/>
    </source>
</evidence>
<evidence type="ECO:0000256" key="7">
    <source>
        <dbReference type="ARBA" id="ARBA00033367"/>
    </source>
</evidence>
<comment type="function">
    <text evidence="9">Enables the bacterium to metabolize sucrose as a sole carbon source.</text>
</comment>
<keyword evidence="5 8" id="KW-0378">Hydrolase</keyword>
<dbReference type="GO" id="GO:0005975">
    <property type="term" value="P:carbohydrate metabolic process"/>
    <property type="evidence" value="ECO:0007669"/>
    <property type="project" value="InterPro"/>
</dbReference>
<dbReference type="EMBL" id="JAJEQN010000006">
    <property type="protein sequence ID" value="MCC2220713.1"/>
    <property type="molecule type" value="Genomic_DNA"/>
</dbReference>
<dbReference type="AlphaFoldDB" id="A0AAE3E1X9"/>
<evidence type="ECO:0000256" key="3">
    <source>
        <dbReference type="ARBA" id="ARBA00012758"/>
    </source>
</evidence>
<evidence type="ECO:0000256" key="4">
    <source>
        <dbReference type="ARBA" id="ARBA00019623"/>
    </source>
</evidence>
<evidence type="ECO:0000256" key="8">
    <source>
        <dbReference type="RuleBase" id="RU362110"/>
    </source>
</evidence>
<dbReference type="CDD" id="cd08996">
    <property type="entry name" value="GH32_FFase"/>
    <property type="match status" value="1"/>
</dbReference>
<dbReference type="InterPro" id="IPR018053">
    <property type="entry name" value="Glyco_hydro_32_AS"/>
</dbReference>
<dbReference type="InterPro" id="IPR013189">
    <property type="entry name" value="Glyco_hydro_32_C"/>
</dbReference>
<gene>
    <name evidence="12" type="ORF">LKD48_03505</name>
</gene>
<dbReference type="InterPro" id="IPR051214">
    <property type="entry name" value="GH32_Enzymes"/>
</dbReference>
<dbReference type="EC" id="3.2.1.26" evidence="3 8"/>
<feature type="domain" description="Glycosyl hydrolase family 32 C-terminal" evidence="11">
    <location>
        <begin position="343"/>
        <end position="486"/>
    </location>
</feature>
<feature type="domain" description="Glycosyl hydrolase family 32 N-terminal" evidence="10">
    <location>
        <begin position="29"/>
        <end position="340"/>
    </location>
</feature>
<evidence type="ECO:0000313" key="12">
    <source>
        <dbReference type="EMBL" id="MCC2220713.1"/>
    </source>
</evidence>
<dbReference type="Gene3D" id="2.60.120.560">
    <property type="entry name" value="Exo-inulinase, domain 1"/>
    <property type="match status" value="1"/>
</dbReference>
<dbReference type="InterPro" id="IPR006232">
    <property type="entry name" value="Suc6P_hydrolase"/>
</dbReference>
<dbReference type="InterPro" id="IPR023296">
    <property type="entry name" value="Glyco_hydro_beta-prop_sf"/>
</dbReference>
<comment type="similarity">
    <text evidence="2 8">Belongs to the glycosyl hydrolase 32 family.</text>
</comment>
<sequence>MISQKLSEARVYEIKKEAEIAIENRPVFHLTPRVGWLNDPNGFSFYDGLYHLFYQYNPYRPFWGPMHWGHVISRDLLHWTYQPAVLAPDQPYDNGNGCFSGSAQTLDDGRQILLYTGVSWEKQSDGSMKEIQQQCIASGDGEVYKKYEKNPVISSDQLPKGYDRSNFRDPKLWKEKDGSWRCVTVSRNETNGGGVLLFESSDCISWKFKSVMAENMNRFGRMWECPDFFTLDGQNVLIVSTMEMEAEELEYPNGNGVVCQIGHFDNQTGQFHSISSQSVDYGIDFYAPQTMLAPDGRRILIGWMQNLASVNQHSEKEPWFGQMTIPRELSVKKGRLIQRPVRELDACRHNMVSYTNAIISGEKTLKGVCGRIADIELSIAPQSEENRYYMFEMRFAQDDKHYTSLRYHPHESELELDRSYSGSRIAMVHKRSCKVQDNSGSLKLRVVIDRFSAEVFVNDGEQVMSITFKTDLKAEKISFVAYGVVKIDILKYEIR</sequence>
<evidence type="ECO:0000313" key="13">
    <source>
        <dbReference type="Proteomes" id="UP001198200"/>
    </source>
</evidence>